<dbReference type="Proteomes" id="UP000187608">
    <property type="component" value="Unassembled WGS sequence"/>
</dbReference>
<keyword evidence="4" id="KW-1185">Reference proteome</keyword>
<reference evidence="4" key="1">
    <citation type="submission" date="2017-01" db="EMBL/GenBank/DDBJ databases">
        <authorList>
            <person name="Varghese N."/>
            <person name="Submissions S."/>
        </authorList>
    </citation>
    <scope>NUCLEOTIDE SEQUENCE [LARGE SCALE GENOMIC DNA]</scope>
    <source>
        <strain evidence="4">DSM 23127</strain>
    </source>
</reference>
<evidence type="ECO:0000313" key="3">
    <source>
        <dbReference type="EMBL" id="SIS36737.1"/>
    </source>
</evidence>
<feature type="compositionally biased region" description="Low complexity" evidence="1">
    <location>
        <begin position="67"/>
        <end position="84"/>
    </location>
</feature>
<dbReference type="Pfam" id="PF07423">
    <property type="entry name" value="DUF1510"/>
    <property type="match status" value="1"/>
</dbReference>
<name>A0A1N7II19_9BACI</name>
<dbReference type="RefSeq" id="WP_076556331.1">
    <property type="nucleotide sequence ID" value="NZ_FTOC01000001.1"/>
</dbReference>
<feature type="compositionally biased region" description="Acidic residues" evidence="1">
    <location>
        <begin position="85"/>
        <end position="100"/>
    </location>
</feature>
<gene>
    <name evidence="3" type="ORF">SAMN05421687_10146</name>
</gene>
<dbReference type="InterPro" id="IPR009988">
    <property type="entry name" value="DUF1510"/>
</dbReference>
<dbReference type="AlphaFoldDB" id="A0A1N7II19"/>
<feature type="domain" description="DUF1510" evidence="2">
    <location>
        <begin position="113"/>
        <end position="205"/>
    </location>
</feature>
<feature type="region of interest" description="Disordered" evidence="1">
    <location>
        <begin position="43"/>
        <end position="107"/>
    </location>
</feature>
<dbReference type="OrthoDB" id="2168558at2"/>
<dbReference type="STRING" id="570947.SAMN05421687_10146"/>
<dbReference type="EMBL" id="FTOC01000001">
    <property type="protein sequence ID" value="SIS36737.1"/>
    <property type="molecule type" value="Genomic_DNA"/>
</dbReference>
<organism evidence="3 4">
    <name type="scientific">Salimicrobium flavidum</name>
    <dbReference type="NCBI Taxonomy" id="570947"/>
    <lineage>
        <taxon>Bacteria</taxon>
        <taxon>Bacillati</taxon>
        <taxon>Bacillota</taxon>
        <taxon>Bacilli</taxon>
        <taxon>Bacillales</taxon>
        <taxon>Bacillaceae</taxon>
        <taxon>Salimicrobium</taxon>
    </lineage>
</organism>
<evidence type="ECO:0000259" key="2">
    <source>
        <dbReference type="Pfam" id="PF07423"/>
    </source>
</evidence>
<evidence type="ECO:0000256" key="1">
    <source>
        <dbReference type="SAM" id="MobiDB-lite"/>
    </source>
</evidence>
<proteinExistence type="predicted"/>
<protein>
    <recommendedName>
        <fullName evidence="2">DUF1510 domain-containing protein</fullName>
    </recommendedName>
</protein>
<accession>A0A1N7II19</accession>
<sequence>MDEQAGKSRRERMKHKRNNKKLLSFLTGILAAVLVLWAAGSLMGSDEEPESSESTNSAESETENTENQETASEESTGNQVSAEQLPEEASEEEGDSEEYVIENSSNDNVSRVVKKEWETIDTKQDTSGRHVASFDRESTDWNEILQAVSVATELKMEDMITWRVENGGGPQLVSAVVSDSSQDNVYRVRVEWQKKEGYKPVQLEILKDNPYN</sequence>
<evidence type="ECO:0000313" key="4">
    <source>
        <dbReference type="Proteomes" id="UP000187608"/>
    </source>
</evidence>